<sequence>MTRRVLGLAAATLTATGALLAGVAFLPREAPPAPPPAEAVALALPAAASPSSPVRELPRSRPVRLDVGRIGVHTDLIMLGLNPDGTVQVPEEPEDAGWYAPGYAPGEPGGAVILGHVDGKGRDGVFHDLGRMRRGDVIDVTRADGKPARFTVTSVERVAKSRFPAQRVYGPLDHPALRLVTCGGSFDAATGHYRDNVIVYADLE</sequence>
<dbReference type="RefSeq" id="WP_137249342.1">
    <property type="nucleotide sequence ID" value="NZ_SZQA01000024.1"/>
</dbReference>
<dbReference type="GO" id="GO:0016787">
    <property type="term" value="F:hydrolase activity"/>
    <property type="evidence" value="ECO:0007669"/>
    <property type="project" value="UniProtKB-KW"/>
</dbReference>
<dbReference type="CDD" id="cd05829">
    <property type="entry name" value="Sortase_F"/>
    <property type="match status" value="1"/>
</dbReference>
<evidence type="ECO:0000313" key="2">
    <source>
        <dbReference type="EMBL" id="TKK85978.1"/>
    </source>
</evidence>
<evidence type="ECO:0000256" key="1">
    <source>
        <dbReference type="ARBA" id="ARBA00022801"/>
    </source>
</evidence>
<name>A0A4U3MA33_9ACTN</name>
<protein>
    <submittedName>
        <fullName evidence="2">Class F sortase</fullName>
    </submittedName>
</protein>
<keyword evidence="3" id="KW-1185">Reference proteome</keyword>
<dbReference type="InterPro" id="IPR023365">
    <property type="entry name" value="Sortase_dom-sf"/>
</dbReference>
<dbReference type="OrthoDB" id="525039at2"/>
<dbReference type="InterPro" id="IPR042001">
    <property type="entry name" value="Sortase_F"/>
</dbReference>
<dbReference type="Gene3D" id="2.40.260.10">
    <property type="entry name" value="Sortase"/>
    <property type="match status" value="1"/>
</dbReference>
<dbReference type="InterPro" id="IPR005754">
    <property type="entry name" value="Sortase"/>
</dbReference>
<dbReference type="AlphaFoldDB" id="A0A4U3MA33"/>
<accession>A0A4U3MA33</accession>
<keyword evidence="1" id="KW-0378">Hydrolase</keyword>
<dbReference type="Proteomes" id="UP000308705">
    <property type="component" value="Unassembled WGS sequence"/>
</dbReference>
<evidence type="ECO:0000313" key="3">
    <source>
        <dbReference type="Proteomes" id="UP000308705"/>
    </source>
</evidence>
<organism evidence="2 3">
    <name type="scientific">Herbidospora galbida</name>
    <dbReference type="NCBI Taxonomy" id="2575442"/>
    <lineage>
        <taxon>Bacteria</taxon>
        <taxon>Bacillati</taxon>
        <taxon>Actinomycetota</taxon>
        <taxon>Actinomycetes</taxon>
        <taxon>Streptosporangiales</taxon>
        <taxon>Streptosporangiaceae</taxon>
        <taxon>Herbidospora</taxon>
    </lineage>
</organism>
<comment type="caution">
    <text evidence="2">The sequence shown here is derived from an EMBL/GenBank/DDBJ whole genome shotgun (WGS) entry which is preliminary data.</text>
</comment>
<reference evidence="2 3" key="1">
    <citation type="submission" date="2019-04" db="EMBL/GenBank/DDBJ databases">
        <title>Herbidospora sp. NEAU-GS14.nov., a novel actinomycete isolated from soil.</title>
        <authorList>
            <person name="Han L."/>
        </authorList>
    </citation>
    <scope>NUCLEOTIDE SEQUENCE [LARGE SCALE GENOMIC DNA]</scope>
    <source>
        <strain evidence="2 3">NEAU-GS14</strain>
    </source>
</reference>
<dbReference type="EMBL" id="SZQA01000024">
    <property type="protein sequence ID" value="TKK85978.1"/>
    <property type="molecule type" value="Genomic_DNA"/>
</dbReference>
<dbReference type="SUPFAM" id="SSF63817">
    <property type="entry name" value="Sortase"/>
    <property type="match status" value="1"/>
</dbReference>
<dbReference type="NCBIfam" id="NF033748">
    <property type="entry name" value="class_F_sortase"/>
    <property type="match status" value="1"/>
</dbReference>
<proteinExistence type="predicted"/>
<dbReference type="Pfam" id="PF04203">
    <property type="entry name" value="Sortase"/>
    <property type="match status" value="1"/>
</dbReference>
<gene>
    <name evidence="2" type="ORF">FDA94_24095</name>
</gene>